<feature type="domain" description="DUF6795" evidence="1">
    <location>
        <begin position="34"/>
        <end position="123"/>
    </location>
</feature>
<organism evidence="2">
    <name type="scientific">hydrothermal vent metagenome</name>
    <dbReference type="NCBI Taxonomy" id="652676"/>
    <lineage>
        <taxon>unclassified sequences</taxon>
        <taxon>metagenomes</taxon>
        <taxon>ecological metagenomes</taxon>
    </lineage>
</organism>
<sequence length="177" mass="20005">MRTCTVFLITTCSVLIMQSCSLPTHTRSVSPYFSGSLKYNEQPVKNARIMLSISANDSLCFKAIETTLTSEEGLFSLKPASEEHTYKPFLNYKFDEWFICAKYNNQRYTLHSNNRYSANSNAEALPTDCGPSCANPDDQQNNFYYDNPQNTDDVSGSVHLECDLALRPMTRPCVVTH</sequence>
<accession>A0A3B0XXX1</accession>
<gene>
    <name evidence="2" type="ORF">MNBD_GAMMA11-3285</name>
</gene>
<evidence type="ECO:0000313" key="2">
    <source>
        <dbReference type="EMBL" id="VAW61094.1"/>
    </source>
</evidence>
<protein>
    <recommendedName>
        <fullName evidence="1">DUF6795 domain-containing protein</fullName>
    </recommendedName>
</protein>
<dbReference type="Pfam" id="PF20598">
    <property type="entry name" value="DUF6795"/>
    <property type="match status" value="1"/>
</dbReference>
<dbReference type="InterPro" id="IPR046474">
    <property type="entry name" value="DUF6795"/>
</dbReference>
<proteinExistence type="predicted"/>
<reference evidence="2" key="1">
    <citation type="submission" date="2018-06" db="EMBL/GenBank/DDBJ databases">
        <authorList>
            <person name="Zhirakovskaya E."/>
        </authorList>
    </citation>
    <scope>NUCLEOTIDE SEQUENCE</scope>
</reference>
<dbReference type="AlphaFoldDB" id="A0A3B0XXX1"/>
<name>A0A3B0XXX1_9ZZZZ</name>
<dbReference type="PROSITE" id="PS51257">
    <property type="entry name" value="PROKAR_LIPOPROTEIN"/>
    <property type="match status" value="1"/>
</dbReference>
<evidence type="ECO:0000259" key="1">
    <source>
        <dbReference type="Pfam" id="PF20598"/>
    </source>
</evidence>
<dbReference type="EMBL" id="UOFG01000138">
    <property type="protein sequence ID" value="VAW61094.1"/>
    <property type="molecule type" value="Genomic_DNA"/>
</dbReference>